<dbReference type="Gene3D" id="1.10.357.10">
    <property type="entry name" value="Tetracycline Repressor, domain 2"/>
    <property type="match status" value="1"/>
</dbReference>
<evidence type="ECO:0000313" key="2">
    <source>
        <dbReference type="Proteomes" id="UP000295110"/>
    </source>
</evidence>
<dbReference type="EMBL" id="SMBU01000052">
    <property type="protein sequence ID" value="TCU84649.1"/>
    <property type="molecule type" value="Genomic_DNA"/>
</dbReference>
<reference evidence="1 2" key="1">
    <citation type="submission" date="2019-03" db="EMBL/GenBank/DDBJ databases">
        <title>Genomic Encyclopedia of Type Strains, Phase IV (KMG-IV): sequencing the most valuable type-strain genomes for metagenomic binning, comparative biology and taxonomic classification.</title>
        <authorList>
            <person name="Goeker M."/>
        </authorList>
    </citation>
    <scope>NUCLEOTIDE SEQUENCE [LARGE SCALE GENOMIC DNA]</scope>
    <source>
        <strain evidence="1 2">DSM 654</strain>
    </source>
</reference>
<protein>
    <submittedName>
        <fullName evidence="1">Uncharacterized protein</fullName>
    </submittedName>
</protein>
<evidence type="ECO:0000313" key="1">
    <source>
        <dbReference type="EMBL" id="TCU84649.1"/>
    </source>
</evidence>
<accession>A0A4R3UC01</accession>
<organism evidence="1 2">
    <name type="scientific">Roseateles saccharophilus</name>
    <name type="common">Pseudomonas saccharophila</name>
    <dbReference type="NCBI Taxonomy" id="304"/>
    <lineage>
        <taxon>Bacteria</taxon>
        <taxon>Pseudomonadati</taxon>
        <taxon>Pseudomonadota</taxon>
        <taxon>Betaproteobacteria</taxon>
        <taxon>Burkholderiales</taxon>
        <taxon>Sphaerotilaceae</taxon>
        <taxon>Roseateles</taxon>
    </lineage>
</organism>
<dbReference type="AlphaFoldDB" id="A0A4R3UC01"/>
<keyword evidence="2" id="KW-1185">Reference proteome</keyword>
<proteinExistence type="predicted"/>
<gene>
    <name evidence="1" type="ORF">EV671_10522</name>
</gene>
<sequence>MQSKILRDMARGKSLQAVYAAIAHLRQEGEQLTVASVARAAGVGRSTLYQDNDDWNAVMAVIDGGDIPPAVVVNMPSVFRRREPSRIKWLSDRIGALEKELEETINFADATYQRLVDQLQYYFAISHETPSRRDEVRKQRIELTATYEEIGRLKQEVRRLTDEGGRSNVIGAKGRKRHISIPPEMSVAKAMDHFLTELHRHIPDKAVGKAFTSITFVCGLPLSGKSTWIDRQAAPGPGTSLFIEGTLHTEELRTVLLAQVKRLCEAEVRCAWLLTGADECLRRAMPSNVAAGPTEELIRAIHAGTERVSVMESFDSLVGVR</sequence>
<dbReference type="Proteomes" id="UP000295110">
    <property type="component" value="Unassembled WGS sequence"/>
</dbReference>
<comment type="caution">
    <text evidence="1">The sequence shown here is derived from an EMBL/GenBank/DDBJ whole genome shotgun (WGS) entry which is preliminary data.</text>
</comment>
<name>A0A4R3UC01_ROSSA</name>